<gene>
    <name evidence="1" type="ORF">EV182_003279</name>
</gene>
<keyword evidence="2" id="KW-1185">Reference proteome</keyword>
<proteinExistence type="predicted"/>
<evidence type="ECO:0000313" key="1">
    <source>
        <dbReference type="EMBL" id="KAJ1678825.1"/>
    </source>
</evidence>
<protein>
    <submittedName>
        <fullName evidence="1">Uncharacterized protein</fullName>
    </submittedName>
</protein>
<reference evidence="1" key="1">
    <citation type="submission" date="2022-06" db="EMBL/GenBank/DDBJ databases">
        <title>Phylogenomic reconstructions and comparative analyses of Kickxellomycotina fungi.</title>
        <authorList>
            <person name="Reynolds N.K."/>
            <person name="Stajich J.E."/>
            <person name="Barry K."/>
            <person name="Grigoriev I.V."/>
            <person name="Crous P."/>
            <person name="Smith M.E."/>
        </authorList>
    </citation>
    <scope>NUCLEOTIDE SEQUENCE</scope>
    <source>
        <strain evidence="1">RSA 2271</strain>
    </source>
</reference>
<name>A0ACC1HS21_9FUNG</name>
<dbReference type="EMBL" id="JAMZIH010000826">
    <property type="protein sequence ID" value="KAJ1678825.1"/>
    <property type="molecule type" value="Genomic_DNA"/>
</dbReference>
<accession>A0ACC1HS21</accession>
<feature type="non-terminal residue" evidence="1">
    <location>
        <position position="466"/>
    </location>
</feature>
<dbReference type="Proteomes" id="UP001145114">
    <property type="component" value="Unassembled WGS sequence"/>
</dbReference>
<sequence>MNETLTPPGSNPKLNQYFGVAKSVARAATKPNSASPAFAQKQAYPLRESPHHYCQPIDRNPKVSEEERRASSPRLVKLDNAPEETTTDPEKDSAIGLATSPCDKEGERCSTRSLCASPTLNHNHSVGELLLGGDNLSTKRKAPSALARSKSKPPANDAEQQQREVSPSNSDQSVAHLKALVLEGLRTVPFELYDLRRFKNIVCSILDTEPHVLSSHDFEVLAHYEDLSFPAQCLFVRLMLRKYGWFQANKIAYEEVPDVCGTFRELCHHPSGLEFPLAESNSELAEVDADMLSFLDLAQLKKLGARLGLKQMSKCKASIQECEYPAVLPKQELVAMIASHCEALNGKLADPKPANIVLELTGSLLRIHPQAVALVERLMMVYYRWSHIPQEGYMQKARLIEMEVIAYPSYQVSRSPLVFRSHDEATEYYNLLKDWDTAAHIPTSGVKCVETFEAGIELYQKHRDRW</sequence>
<organism evidence="1 2">
    <name type="scientific">Spiromyces aspiralis</name>
    <dbReference type="NCBI Taxonomy" id="68401"/>
    <lineage>
        <taxon>Eukaryota</taxon>
        <taxon>Fungi</taxon>
        <taxon>Fungi incertae sedis</taxon>
        <taxon>Zoopagomycota</taxon>
        <taxon>Kickxellomycotina</taxon>
        <taxon>Kickxellomycetes</taxon>
        <taxon>Kickxellales</taxon>
        <taxon>Kickxellaceae</taxon>
        <taxon>Spiromyces</taxon>
    </lineage>
</organism>
<evidence type="ECO:0000313" key="2">
    <source>
        <dbReference type="Proteomes" id="UP001145114"/>
    </source>
</evidence>
<comment type="caution">
    <text evidence="1">The sequence shown here is derived from an EMBL/GenBank/DDBJ whole genome shotgun (WGS) entry which is preliminary data.</text>
</comment>